<proteinExistence type="inferred from homology"/>
<comment type="similarity">
    <text evidence="1 5">Belongs to the ModE family.</text>
</comment>
<keyword evidence="2 5" id="KW-0813">Transport</keyword>
<evidence type="ECO:0000313" key="7">
    <source>
        <dbReference type="EMBL" id="RXJ73911.1"/>
    </source>
</evidence>
<organism evidence="7 8">
    <name type="scientific">Veronia nyctiphanis</name>
    <dbReference type="NCBI Taxonomy" id="1278244"/>
    <lineage>
        <taxon>Bacteria</taxon>
        <taxon>Pseudomonadati</taxon>
        <taxon>Pseudomonadota</taxon>
        <taxon>Gammaproteobacteria</taxon>
        <taxon>Vibrionales</taxon>
        <taxon>Vibrionaceae</taxon>
        <taxon>Veronia</taxon>
    </lineage>
</organism>
<dbReference type="PROSITE" id="PS51866">
    <property type="entry name" value="MOP"/>
    <property type="match status" value="1"/>
</dbReference>
<comment type="caution">
    <text evidence="7">The sequence shown here is derived from an EMBL/GenBank/DDBJ whole genome shotgun (WGS) entry which is preliminary data.</text>
</comment>
<evidence type="ECO:0000313" key="8">
    <source>
        <dbReference type="Proteomes" id="UP000290287"/>
    </source>
</evidence>
<evidence type="ECO:0000256" key="4">
    <source>
        <dbReference type="ARBA" id="ARBA00022737"/>
    </source>
</evidence>
<dbReference type="SUPFAM" id="SSF50331">
    <property type="entry name" value="MOP-like"/>
    <property type="match status" value="1"/>
</dbReference>
<dbReference type="AlphaFoldDB" id="A0A4Q0YXW4"/>
<dbReference type="Gene3D" id="1.10.10.10">
    <property type="entry name" value="Winged helix-like DNA-binding domain superfamily/Winged helix DNA-binding domain"/>
    <property type="match status" value="1"/>
</dbReference>
<dbReference type="PANTHER" id="PTHR30432">
    <property type="entry name" value="TRANSCRIPTIONAL REGULATOR MODE"/>
    <property type="match status" value="1"/>
</dbReference>
<dbReference type="GO" id="GO:0006355">
    <property type="term" value="P:regulation of DNA-templated transcription"/>
    <property type="evidence" value="ECO:0007669"/>
    <property type="project" value="InterPro"/>
</dbReference>
<evidence type="ECO:0000256" key="5">
    <source>
        <dbReference type="PIRNR" id="PIRNR005763"/>
    </source>
</evidence>
<dbReference type="InterPro" id="IPR004606">
    <property type="entry name" value="Mop_domain"/>
</dbReference>
<dbReference type="InterPro" id="IPR036388">
    <property type="entry name" value="WH-like_DNA-bd_sf"/>
</dbReference>
<dbReference type="Pfam" id="PF03459">
    <property type="entry name" value="TOBE"/>
    <property type="match status" value="1"/>
</dbReference>
<keyword evidence="8" id="KW-1185">Reference proteome</keyword>
<keyword evidence="3 5" id="KW-0500">Molybdenum</keyword>
<dbReference type="InterPro" id="IPR005116">
    <property type="entry name" value="Transp-assoc_OB_typ1"/>
</dbReference>
<protein>
    <submittedName>
        <fullName evidence="7">Molybdenum-dependent transcriptional regulator</fullName>
    </submittedName>
</protein>
<sequence>MATQLFQSMVALNQSHCETSNNLEIARKMNLDAELVLSHSGKLFANPKRMVLLNQIRQTGSLNQAAKAAGISYKAAWDAINGMNHAFDKPIVISAKGGKGGGGATLTTFGLRLLKVYHLTQQVQGLAMNALQDENLSMDNLLDLLAHFSLQTSARNQFSAEIKSLLSEGLRDTVNCKLTNGQEIAVSITHASRLRLGLSERKSVLLMLKAPAVTLKSQSDISGSKVSDALVSHVNTITGELVNKVVQEDNIECTLNIGHGEYLYSLMNNTPSNDAMLLCGRHYDATFHVDQTIIASINDYLEE</sequence>
<accession>A0A4Q0YXW4</accession>
<dbReference type="SUPFAM" id="SSF46785">
    <property type="entry name" value="Winged helix' DNA-binding domain"/>
    <property type="match status" value="1"/>
</dbReference>
<feature type="domain" description="Mop" evidence="6">
    <location>
        <begin position="151"/>
        <end position="217"/>
    </location>
</feature>
<dbReference type="Proteomes" id="UP000290287">
    <property type="component" value="Unassembled WGS sequence"/>
</dbReference>
<dbReference type="InterPro" id="IPR008995">
    <property type="entry name" value="Mo/tungstate-bd_C_term_dom"/>
</dbReference>
<dbReference type="PANTHER" id="PTHR30432:SF1">
    <property type="entry name" value="DNA-BINDING TRANSCRIPTIONAL DUAL REGULATOR MODE"/>
    <property type="match status" value="1"/>
</dbReference>
<evidence type="ECO:0000256" key="2">
    <source>
        <dbReference type="ARBA" id="ARBA00022448"/>
    </source>
</evidence>
<evidence type="ECO:0000256" key="3">
    <source>
        <dbReference type="ARBA" id="ARBA00022505"/>
    </source>
</evidence>
<gene>
    <name evidence="7" type="ORF">CS022_06355</name>
</gene>
<dbReference type="Gene3D" id="2.40.50.100">
    <property type="match status" value="1"/>
</dbReference>
<evidence type="ECO:0000259" key="6">
    <source>
        <dbReference type="PROSITE" id="PS51866"/>
    </source>
</evidence>
<dbReference type="InterPro" id="IPR016462">
    <property type="entry name" value="ModE"/>
</dbReference>
<reference evidence="7 8" key="1">
    <citation type="submission" date="2017-10" db="EMBL/GenBank/DDBJ databases">
        <title>Nyctiphanis sp. nov., isolated from the stomach of the euphausiid Nyctiphanes simplex (Hansen, 1911) in the Gulf of California.</title>
        <authorList>
            <person name="Gomez-Gil B."/>
            <person name="Aguilar-Mendez M."/>
            <person name="Lopez-Cortes A."/>
            <person name="Gomez-Gutierrez J."/>
            <person name="Roque A."/>
            <person name="Lang E."/>
            <person name="Gonzalez-Castillo A."/>
        </authorList>
    </citation>
    <scope>NUCLEOTIDE SEQUENCE [LARGE SCALE GENOMIC DNA]</scope>
    <source>
        <strain evidence="7 8">CAIM 600</strain>
    </source>
</reference>
<name>A0A4Q0YXW4_9GAMM</name>
<dbReference type="InterPro" id="IPR036390">
    <property type="entry name" value="WH_DNA-bd_sf"/>
</dbReference>
<dbReference type="PIRSF" id="PIRSF005763">
    <property type="entry name" value="Txn_reg_ModE"/>
    <property type="match status" value="1"/>
</dbReference>
<dbReference type="GO" id="GO:0030151">
    <property type="term" value="F:molybdenum ion binding"/>
    <property type="evidence" value="ECO:0007669"/>
    <property type="project" value="UniProtKB-UniRule"/>
</dbReference>
<keyword evidence="4" id="KW-0677">Repeat</keyword>
<dbReference type="EMBL" id="PEIB01000005">
    <property type="protein sequence ID" value="RXJ73911.1"/>
    <property type="molecule type" value="Genomic_DNA"/>
</dbReference>
<evidence type="ECO:0000256" key="1">
    <source>
        <dbReference type="ARBA" id="ARBA00008110"/>
    </source>
</evidence>
<dbReference type="InterPro" id="IPR051815">
    <property type="entry name" value="Molybdate_resp_trans_reg"/>
</dbReference>
<dbReference type="GO" id="GO:0015689">
    <property type="term" value="P:molybdate ion transport"/>
    <property type="evidence" value="ECO:0007669"/>
    <property type="project" value="UniProtKB-UniRule"/>
</dbReference>